<keyword evidence="4" id="KW-1185">Reference proteome</keyword>
<dbReference type="FunFam" id="3.40.50.720:FF:000084">
    <property type="entry name" value="Short-chain dehydrogenase reductase"/>
    <property type="match status" value="1"/>
</dbReference>
<dbReference type="Pfam" id="PF13561">
    <property type="entry name" value="adh_short_C2"/>
    <property type="match status" value="1"/>
</dbReference>
<dbReference type="InterPro" id="IPR002347">
    <property type="entry name" value="SDR_fam"/>
</dbReference>
<dbReference type="EMBL" id="CP003587">
    <property type="protein sequence ID" value="AGY57857.1"/>
    <property type="molecule type" value="Genomic_DNA"/>
</dbReference>
<comment type="similarity">
    <text evidence="1">Belongs to the short-chain dehydrogenases/reductases (SDR) family.</text>
</comment>
<dbReference type="GO" id="GO:0016491">
    <property type="term" value="F:oxidoreductase activity"/>
    <property type="evidence" value="ECO:0007669"/>
    <property type="project" value="UniProtKB-KW"/>
</dbReference>
<name>U5QFX9_GLOK1</name>
<dbReference type="HOGENOM" id="CLU_010194_1_2_3"/>
<dbReference type="PANTHER" id="PTHR43639:SF1">
    <property type="entry name" value="SHORT-CHAIN DEHYDROGENASE_REDUCTASE FAMILY PROTEIN"/>
    <property type="match status" value="1"/>
</dbReference>
<dbReference type="PRINTS" id="PR00081">
    <property type="entry name" value="GDHRDH"/>
</dbReference>
<keyword evidence="2" id="KW-0560">Oxidoreductase</keyword>
<reference evidence="3 4" key="1">
    <citation type="journal article" date="2013" name="PLoS ONE">
        <title>Cultivation and Complete Genome Sequencing of Gloeobacter kilaueensis sp. nov., from a Lava Cave in Kilauea Caldera, Hawai'i.</title>
        <authorList>
            <person name="Saw J.H."/>
            <person name="Schatz M."/>
            <person name="Brown M.V."/>
            <person name="Kunkel D.D."/>
            <person name="Foster J.S."/>
            <person name="Shick H."/>
            <person name="Christensen S."/>
            <person name="Hou S."/>
            <person name="Wan X."/>
            <person name="Donachie S.P."/>
        </authorList>
    </citation>
    <scope>NUCLEOTIDE SEQUENCE [LARGE SCALE GENOMIC DNA]</scope>
    <source>
        <strain evidence="4">JS</strain>
    </source>
</reference>
<dbReference type="PROSITE" id="PS00061">
    <property type="entry name" value="ADH_SHORT"/>
    <property type="match status" value="1"/>
</dbReference>
<evidence type="ECO:0000256" key="2">
    <source>
        <dbReference type="ARBA" id="ARBA00023002"/>
    </source>
</evidence>
<organism evidence="3 4">
    <name type="scientific">Gloeobacter kilaueensis (strain ATCC BAA-2537 / CCAP 1431/1 / ULC 316 / JS1)</name>
    <dbReference type="NCBI Taxonomy" id="1183438"/>
    <lineage>
        <taxon>Bacteria</taxon>
        <taxon>Bacillati</taxon>
        <taxon>Cyanobacteriota</taxon>
        <taxon>Cyanophyceae</taxon>
        <taxon>Gloeobacterales</taxon>
        <taxon>Gloeobacteraceae</taxon>
        <taxon>Gloeobacter</taxon>
    </lineage>
</organism>
<dbReference type="InterPro" id="IPR036291">
    <property type="entry name" value="NAD(P)-bd_dom_sf"/>
</dbReference>
<protein>
    <submittedName>
        <fullName evidence="3">Short-chain dehydrogenase/reductase SDR</fullName>
    </submittedName>
</protein>
<dbReference type="RefSeq" id="WP_023172971.1">
    <property type="nucleotide sequence ID" value="NC_022600.1"/>
</dbReference>
<dbReference type="eggNOG" id="COG1028">
    <property type="taxonomic scope" value="Bacteria"/>
</dbReference>
<dbReference type="PANTHER" id="PTHR43639">
    <property type="entry name" value="OXIDOREDUCTASE, SHORT-CHAIN DEHYDROGENASE/REDUCTASE FAMILY (AFU_ORTHOLOGUE AFUA_5G02870)"/>
    <property type="match status" value="1"/>
</dbReference>
<dbReference type="Gene3D" id="3.40.50.720">
    <property type="entry name" value="NAD(P)-binding Rossmann-like Domain"/>
    <property type="match status" value="1"/>
</dbReference>
<dbReference type="SUPFAM" id="SSF51735">
    <property type="entry name" value="NAD(P)-binding Rossmann-fold domains"/>
    <property type="match status" value="1"/>
</dbReference>
<accession>U5QFX9</accession>
<dbReference type="STRING" id="1183438.GKIL_1611"/>
<dbReference type="OrthoDB" id="20590at2"/>
<evidence type="ECO:0000313" key="4">
    <source>
        <dbReference type="Proteomes" id="UP000017396"/>
    </source>
</evidence>
<sequence>MPDAERTALITGAIGGIGQALCSAFHRAGYRVIAVDRLHGNCQCDLFMQLDLQELCFDKERSAALLAKLHSAVEPSGLNVLVNNAAVQPLNSTEKITLDEWRQTLDINLTAPFLLIQGLLPALERVGGNVVNISSVHAIATKPAFVTYATSKAALGGLTRALAIDLGGRVRVNAINPAATATAMLLAGFVGKEAQFEELSRMHPVGRIAQPEEVASAALFLASTQADFITGASLNLDGGISVRLHDPG</sequence>
<dbReference type="AlphaFoldDB" id="U5QFX9"/>
<proteinExistence type="inferred from homology"/>
<dbReference type="CDD" id="cd05233">
    <property type="entry name" value="SDR_c"/>
    <property type="match status" value="1"/>
</dbReference>
<dbReference type="KEGG" id="glj:GKIL_1611"/>
<evidence type="ECO:0000256" key="1">
    <source>
        <dbReference type="ARBA" id="ARBA00006484"/>
    </source>
</evidence>
<evidence type="ECO:0000313" key="3">
    <source>
        <dbReference type="EMBL" id="AGY57857.1"/>
    </source>
</evidence>
<dbReference type="InterPro" id="IPR020904">
    <property type="entry name" value="Sc_DH/Rdtase_CS"/>
</dbReference>
<dbReference type="PRINTS" id="PR00080">
    <property type="entry name" value="SDRFAMILY"/>
</dbReference>
<gene>
    <name evidence="3" type="ORF">GKIL_1611</name>
</gene>
<dbReference type="Proteomes" id="UP000017396">
    <property type="component" value="Chromosome"/>
</dbReference>